<dbReference type="EMBL" id="JAERSF010000003">
    <property type="protein sequence ID" value="MBL0738119.1"/>
    <property type="molecule type" value="Genomic_DNA"/>
</dbReference>
<feature type="signal peptide" evidence="1">
    <location>
        <begin position="1"/>
        <end position="21"/>
    </location>
</feature>
<reference evidence="2 3" key="1">
    <citation type="submission" date="2021-01" db="EMBL/GenBank/DDBJ databases">
        <title>Genome seq and assembly of Flavobacterium sp. GN10.</title>
        <authorList>
            <person name="Chhetri G."/>
        </authorList>
    </citation>
    <scope>NUCLEOTIDE SEQUENCE [LARGE SCALE GENOMIC DNA]</scope>
    <source>
        <strain evidence="2 3">GN10</strain>
    </source>
</reference>
<dbReference type="RefSeq" id="WP_202003333.1">
    <property type="nucleotide sequence ID" value="NZ_JAERSF010000003.1"/>
</dbReference>
<feature type="chain" id="PRO_5047525607" evidence="1">
    <location>
        <begin position="22"/>
        <end position="68"/>
    </location>
</feature>
<comment type="caution">
    <text evidence="2">The sequence shown here is derived from an EMBL/GenBank/DDBJ whole genome shotgun (WGS) entry which is preliminary data.</text>
</comment>
<protein>
    <submittedName>
        <fullName evidence="2">Uncharacterized protein</fullName>
    </submittedName>
</protein>
<proteinExistence type="predicted"/>
<name>A0ABS1KF53_9FLAO</name>
<evidence type="ECO:0000313" key="2">
    <source>
        <dbReference type="EMBL" id="MBL0738119.1"/>
    </source>
</evidence>
<keyword evidence="1" id="KW-0732">Signal</keyword>
<evidence type="ECO:0000313" key="3">
    <source>
        <dbReference type="Proteomes" id="UP000603728"/>
    </source>
</evidence>
<dbReference type="Proteomes" id="UP000603728">
    <property type="component" value="Unassembled WGS sequence"/>
</dbReference>
<sequence length="68" mass="7278">MKTQITTKAAFLILLAGVAFSSCKKNESTTIDSYENDSIQSTIDTAGPEVDTISMDSTTTVRTDTIAK</sequence>
<keyword evidence="3" id="KW-1185">Reference proteome</keyword>
<gene>
    <name evidence="2" type="ORF">JI750_14550</name>
</gene>
<organism evidence="2 3">
    <name type="scientific">Flavobacterium tagetis</name>
    <dbReference type="NCBI Taxonomy" id="2801336"/>
    <lineage>
        <taxon>Bacteria</taxon>
        <taxon>Pseudomonadati</taxon>
        <taxon>Bacteroidota</taxon>
        <taxon>Flavobacteriia</taxon>
        <taxon>Flavobacteriales</taxon>
        <taxon>Flavobacteriaceae</taxon>
        <taxon>Flavobacterium</taxon>
    </lineage>
</organism>
<evidence type="ECO:0000256" key="1">
    <source>
        <dbReference type="SAM" id="SignalP"/>
    </source>
</evidence>
<accession>A0ABS1KF53</accession>
<dbReference type="PROSITE" id="PS51257">
    <property type="entry name" value="PROKAR_LIPOPROTEIN"/>
    <property type="match status" value="1"/>
</dbReference>